<evidence type="ECO:0000313" key="3">
    <source>
        <dbReference type="EMBL" id="KAE9029397.1"/>
    </source>
</evidence>
<dbReference type="AlphaFoldDB" id="A0A6A3FRH7"/>
<keyword evidence="1" id="KW-1133">Transmembrane helix</keyword>
<evidence type="ECO:0000313" key="9">
    <source>
        <dbReference type="EMBL" id="KAE9257885.1"/>
    </source>
</evidence>
<evidence type="ECO:0000313" key="7">
    <source>
        <dbReference type="EMBL" id="KAE9238172.1"/>
    </source>
</evidence>
<evidence type="ECO:0000313" key="17">
    <source>
        <dbReference type="Proteomes" id="UP000460718"/>
    </source>
</evidence>
<dbReference type="Proteomes" id="UP000433483">
    <property type="component" value="Unassembled WGS sequence"/>
</dbReference>
<comment type="caution">
    <text evidence="2">The sequence shown here is derived from an EMBL/GenBank/DDBJ whole genome shotgun (WGS) entry which is preliminary data.</text>
</comment>
<dbReference type="Proteomes" id="UP000441208">
    <property type="component" value="Unassembled WGS sequence"/>
</dbReference>
<evidence type="ECO:0000313" key="4">
    <source>
        <dbReference type="EMBL" id="KAE9137794.1"/>
    </source>
</evidence>
<dbReference type="Proteomes" id="UP000440367">
    <property type="component" value="Unassembled WGS sequence"/>
</dbReference>
<keyword evidence="12" id="KW-1185">Reference proteome</keyword>
<evidence type="ECO:0000313" key="13">
    <source>
        <dbReference type="Proteomes" id="UP000437068"/>
    </source>
</evidence>
<evidence type="ECO:0000313" key="5">
    <source>
        <dbReference type="EMBL" id="KAE9140101.1"/>
    </source>
</evidence>
<name>A0A6A3FRH7_9STRA</name>
<evidence type="ECO:0000313" key="2">
    <source>
        <dbReference type="EMBL" id="KAE8948735.1"/>
    </source>
</evidence>
<evidence type="ECO:0000313" key="12">
    <source>
        <dbReference type="Proteomes" id="UP000433483"/>
    </source>
</evidence>
<dbReference type="Proteomes" id="UP000437068">
    <property type="component" value="Unassembled WGS sequence"/>
</dbReference>
<dbReference type="EMBL" id="QXFW01000028">
    <property type="protein sequence ID" value="KAE9029397.1"/>
    <property type="molecule type" value="Genomic_DNA"/>
</dbReference>
<dbReference type="EMBL" id="QXGA01000004">
    <property type="protein sequence ID" value="KAE9155867.1"/>
    <property type="molecule type" value="Genomic_DNA"/>
</dbReference>
<dbReference type="Proteomes" id="UP000488956">
    <property type="component" value="Unassembled WGS sequence"/>
</dbReference>
<dbReference type="Proteomes" id="UP000429523">
    <property type="component" value="Unassembled WGS sequence"/>
</dbReference>
<evidence type="ECO:0000313" key="14">
    <source>
        <dbReference type="Proteomes" id="UP000440367"/>
    </source>
</evidence>
<dbReference type="EMBL" id="QXGE01000016">
    <property type="protein sequence ID" value="KAE9329732.1"/>
    <property type="molecule type" value="Genomic_DNA"/>
</dbReference>
<dbReference type="EMBL" id="QXFZ01000041">
    <property type="protein sequence ID" value="KAE9137794.1"/>
    <property type="molecule type" value="Genomic_DNA"/>
</dbReference>
<evidence type="ECO:0000313" key="11">
    <source>
        <dbReference type="Proteomes" id="UP000429523"/>
    </source>
</evidence>
<feature type="transmembrane region" description="Helical" evidence="1">
    <location>
        <begin position="15"/>
        <end position="38"/>
    </location>
</feature>
<dbReference type="EMBL" id="QXGF01000040">
    <property type="protein sequence ID" value="KAE8948735.1"/>
    <property type="molecule type" value="Genomic_DNA"/>
</dbReference>
<accession>A0A6A3FRH7</accession>
<evidence type="ECO:0000313" key="18">
    <source>
        <dbReference type="Proteomes" id="UP000476176"/>
    </source>
</evidence>
<dbReference type="Proteomes" id="UP000460718">
    <property type="component" value="Unassembled WGS sequence"/>
</dbReference>
<dbReference type="EMBL" id="QXGC01000030">
    <property type="protein sequence ID" value="KAE9253929.1"/>
    <property type="molecule type" value="Genomic_DNA"/>
</dbReference>
<organism evidence="2 11">
    <name type="scientific">Phytophthora fragariae</name>
    <dbReference type="NCBI Taxonomy" id="53985"/>
    <lineage>
        <taxon>Eukaryota</taxon>
        <taxon>Sar</taxon>
        <taxon>Stramenopiles</taxon>
        <taxon>Oomycota</taxon>
        <taxon>Peronosporomycetes</taxon>
        <taxon>Peronosporales</taxon>
        <taxon>Peronosporaceae</taxon>
        <taxon>Phytophthora</taxon>
    </lineage>
</organism>
<evidence type="ECO:0000313" key="16">
    <source>
        <dbReference type="Proteomes" id="UP000441208"/>
    </source>
</evidence>
<evidence type="ECO:0000256" key="1">
    <source>
        <dbReference type="SAM" id="Phobius"/>
    </source>
</evidence>
<reference evidence="11 12" key="1">
    <citation type="submission" date="2018-08" db="EMBL/GenBank/DDBJ databases">
        <title>Genomic investigation of the strawberry pathogen Phytophthora fragariae indicates pathogenicity is determined by transcriptional variation in three key races.</title>
        <authorList>
            <person name="Adams T.M."/>
            <person name="Armitage A.D."/>
            <person name="Sobczyk M.K."/>
            <person name="Bates H.J."/>
            <person name="Dunwell J.M."/>
            <person name="Nellist C.F."/>
            <person name="Harrison R.J."/>
        </authorList>
    </citation>
    <scope>NUCLEOTIDE SEQUENCE [LARGE SCALE GENOMIC DNA]</scope>
    <source>
        <strain evidence="10 13">A4</strain>
        <strain evidence="9 14">BC-1</strain>
        <strain evidence="8 18">BC-23</strain>
        <strain evidence="7 12">NOV-27</strain>
        <strain evidence="6 15">NOV-5</strain>
        <strain evidence="4 16">NOV-71</strain>
        <strain evidence="2 11">NOV-9</strain>
        <strain evidence="5 19">ONT-3</strain>
        <strain evidence="3 17">SCRP245</strain>
    </source>
</reference>
<keyword evidence="1" id="KW-0472">Membrane</keyword>
<evidence type="ECO:0000313" key="10">
    <source>
        <dbReference type="EMBL" id="KAE9329732.1"/>
    </source>
</evidence>
<evidence type="ECO:0000313" key="8">
    <source>
        <dbReference type="EMBL" id="KAE9253929.1"/>
    </source>
</evidence>
<protein>
    <submittedName>
        <fullName evidence="2">Uncharacterized protein</fullName>
    </submittedName>
</protein>
<dbReference type="EMBL" id="QXGD01000013">
    <property type="protein sequence ID" value="KAE9257885.1"/>
    <property type="molecule type" value="Genomic_DNA"/>
</dbReference>
<evidence type="ECO:0000313" key="19">
    <source>
        <dbReference type="Proteomes" id="UP000488956"/>
    </source>
</evidence>
<evidence type="ECO:0000313" key="15">
    <source>
        <dbReference type="Proteomes" id="UP000440732"/>
    </source>
</evidence>
<dbReference type="EMBL" id="QXGB01000006">
    <property type="protein sequence ID" value="KAE9238172.1"/>
    <property type="molecule type" value="Genomic_DNA"/>
</dbReference>
<proteinExistence type="predicted"/>
<gene>
    <name evidence="10" type="ORF">PF001_g766</name>
    <name evidence="9" type="ORF">PF002_g616</name>
    <name evidence="8" type="ORF">PF004_g1248</name>
    <name evidence="7" type="ORF">PF005_g335</name>
    <name evidence="6" type="ORF">PF006_g207</name>
    <name evidence="4" type="ORF">PF007_g1673</name>
    <name evidence="2" type="ORF">PF009_g1693</name>
    <name evidence="5" type="ORF">PF010_g318</name>
    <name evidence="3" type="ORF">PF011_g1081</name>
</gene>
<evidence type="ECO:0000313" key="6">
    <source>
        <dbReference type="EMBL" id="KAE9155867.1"/>
    </source>
</evidence>
<dbReference type="EMBL" id="QXFX01000006">
    <property type="protein sequence ID" value="KAE9140101.1"/>
    <property type="molecule type" value="Genomic_DNA"/>
</dbReference>
<sequence>MHARYLGYVGSISKAYWAALLVVKCCLCANCLSVNIELRASLLNRRKNNCDQVLEATTRSI</sequence>
<keyword evidence="1" id="KW-0812">Transmembrane</keyword>
<dbReference type="Proteomes" id="UP000476176">
    <property type="component" value="Unassembled WGS sequence"/>
</dbReference>
<dbReference type="Proteomes" id="UP000440732">
    <property type="component" value="Unassembled WGS sequence"/>
</dbReference>